<feature type="region of interest" description="Disordered" evidence="3">
    <location>
        <begin position="310"/>
        <end position="330"/>
    </location>
</feature>
<dbReference type="PANTHER" id="PTHR42748">
    <property type="entry name" value="NITROGEN METABOLITE REPRESSION PROTEIN NMRA FAMILY MEMBER"/>
    <property type="match status" value="1"/>
</dbReference>
<evidence type="ECO:0000313" key="5">
    <source>
        <dbReference type="EMBL" id="GGG24565.1"/>
    </source>
</evidence>
<gene>
    <name evidence="5" type="ORF">GCM10007304_43000</name>
</gene>
<dbReference type="Gene3D" id="3.90.25.10">
    <property type="entry name" value="UDP-galactose 4-epimerase, domain 1"/>
    <property type="match status" value="1"/>
</dbReference>
<evidence type="ECO:0000256" key="3">
    <source>
        <dbReference type="SAM" id="MobiDB-lite"/>
    </source>
</evidence>
<accession>A0A917G620</accession>
<dbReference type="InterPro" id="IPR036291">
    <property type="entry name" value="NAD(P)-bd_dom_sf"/>
</dbReference>
<keyword evidence="6" id="KW-1185">Reference proteome</keyword>
<evidence type="ECO:0000256" key="2">
    <source>
        <dbReference type="ARBA" id="ARBA00022857"/>
    </source>
</evidence>
<dbReference type="EMBL" id="BMCU01000005">
    <property type="protein sequence ID" value="GGG24565.1"/>
    <property type="molecule type" value="Genomic_DNA"/>
</dbReference>
<dbReference type="Gene3D" id="3.40.50.720">
    <property type="entry name" value="NAD(P)-binding Rossmann-like Domain"/>
    <property type="match status" value="1"/>
</dbReference>
<dbReference type="SUPFAM" id="SSF51735">
    <property type="entry name" value="NAD(P)-binding Rossmann-fold domains"/>
    <property type="match status" value="1"/>
</dbReference>
<dbReference type="Pfam" id="PF05368">
    <property type="entry name" value="NmrA"/>
    <property type="match status" value="1"/>
</dbReference>
<reference evidence="5" key="2">
    <citation type="submission" date="2020-09" db="EMBL/GenBank/DDBJ databases">
        <authorList>
            <person name="Sun Q."/>
            <person name="Sedlacek I."/>
        </authorList>
    </citation>
    <scope>NUCLEOTIDE SEQUENCE</scope>
    <source>
        <strain evidence="5">CCM 7905</strain>
    </source>
</reference>
<protein>
    <recommendedName>
        <fullName evidence="4">NmrA-like domain-containing protein</fullName>
    </recommendedName>
</protein>
<proteinExistence type="inferred from homology"/>
<feature type="compositionally biased region" description="Basic and acidic residues" evidence="3">
    <location>
        <begin position="317"/>
        <end position="330"/>
    </location>
</feature>
<organism evidence="5 6">
    <name type="scientific">Rhodococcoides trifolii</name>
    <dbReference type="NCBI Taxonomy" id="908250"/>
    <lineage>
        <taxon>Bacteria</taxon>
        <taxon>Bacillati</taxon>
        <taxon>Actinomycetota</taxon>
        <taxon>Actinomycetes</taxon>
        <taxon>Mycobacteriales</taxon>
        <taxon>Nocardiaceae</taxon>
        <taxon>Rhodococcoides</taxon>
    </lineage>
</organism>
<dbReference type="InterPro" id="IPR008030">
    <property type="entry name" value="NmrA-like"/>
</dbReference>
<name>A0A917G620_9NOCA</name>
<keyword evidence="2" id="KW-0521">NADP</keyword>
<feature type="domain" description="NmrA-like" evidence="4">
    <location>
        <begin position="2"/>
        <end position="233"/>
    </location>
</feature>
<dbReference type="AlphaFoldDB" id="A0A917G620"/>
<dbReference type="RefSeq" id="WP_188546949.1">
    <property type="nucleotide sequence ID" value="NZ_BMCU01000005.1"/>
</dbReference>
<comment type="similarity">
    <text evidence="1">Belongs to the NmrA-type oxidoreductase family.</text>
</comment>
<dbReference type="InterPro" id="IPR051164">
    <property type="entry name" value="NmrA-like_oxidored"/>
</dbReference>
<comment type="caution">
    <text evidence="5">The sequence shown here is derived from an EMBL/GenBank/DDBJ whole genome shotgun (WGS) entry which is preliminary data.</text>
</comment>
<sequence>MITVTSAAGGVGRLLVRRLAKQDVPVRAVVKNDAQAATTRQDGATEVVVGDLRSERTLDSALTGADVLYHAAPTQVIDERPIIEYLIAAVPSKGLQHIVFHSVIHPDLHELTHHHQKDVAEALLRESGIPTTVLRPSHYMQNYLEVWEFLQAGVMPYPVSPDSVMGVVDLADVAEAAANVLADPSPHTGRTYDLSTVELTRHQMAQIWASVLGHPVTAIRIPPSSLTNTLTVLPALASVVGHALQSTKLNAVGHLARGAQAASNPRDMKNWPADAREAYRVMMAHYDIHGLPAGNLADLPSLLGHAPTSYGKFARRSSTERGRTPADASR</sequence>
<evidence type="ECO:0000256" key="1">
    <source>
        <dbReference type="ARBA" id="ARBA00006328"/>
    </source>
</evidence>
<dbReference type="PANTHER" id="PTHR42748:SF7">
    <property type="entry name" value="NMRA LIKE REDOX SENSOR 1-RELATED"/>
    <property type="match status" value="1"/>
</dbReference>
<evidence type="ECO:0000313" key="6">
    <source>
        <dbReference type="Proteomes" id="UP000654257"/>
    </source>
</evidence>
<reference evidence="5" key="1">
    <citation type="journal article" date="2014" name="Int. J. Syst. Evol. Microbiol.">
        <title>Complete genome sequence of Corynebacterium casei LMG S-19264T (=DSM 44701T), isolated from a smear-ripened cheese.</title>
        <authorList>
            <consortium name="US DOE Joint Genome Institute (JGI-PGF)"/>
            <person name="Walter F."/>
            <person name="Albersmeier A."/>
            <person name="Kalinowski J."/>
            <person name="Ruckert C."/>
        </authorList>
    </citation>
    <scope>NUCLEOTIDE SEQUENCE</scope>
    <source>
        <strain evidence="5">CCM 7905</strain>
    </source>
</reference>
<evidence type="ECO:0000259" key="4">
    <source>
        <dbReference type="Pfam" id="PF05368"/>
    </source>
</evidence>
<dbReference type="Proteomes" id="UP000654257">
    <property type="component" value="Unassembled WGS sequence"/>
</dbReference>